<dbReference type="PANTHER" id="PTHR43102">
    <property type="entry name" value="SLR1143 PROTEIN"/>
    <property type="match status" value="1"/>
</dbReference>
<sequence length="553" mass="63599">MTPLAIISNPNIKIINSLNNDKHYNESQLKSTKRNVSKISISLPTNNSFNIIDVPLIKAQFLDAYSKSKWNLSNIPCPSCFEKIELMPIPDHYNETSRLKAVSKFINCPQWKQTECFNKILNKAMKIFKVKGVAISILNKNFQLVKYQTNLNINQCPRSISIDSHAILSKDYFVLLDASKDWRFINNPLVTSGPNLRFYIGVPLTTKFGSLIGILSVFDSIPRKDKDVNINQINLLQKLSNEVITILTTDNNNIIPMNNISSSKGIKPSITMIPLIKLIGRPTIQTNQLIDYKGNNVVIYEKDGSGSQYLINSNINYSLFQKLLNNYVPLKGKKQEDYYHELFSNIFNHRDIKLASIELSKIIYNNLKFEFVCVLEIKVSQKFKIESKFLPHKNSIELENFEFGHKLIKMENEQIMTRYLGSYGYKNSIESNDLDSIKSSNFFYSSLISEFGVYYNDCNEDHDNSKKIKLKSGIAMPFSRIESKIVRRRKILKNETYINNVSNSKNSNPVEVYLRSGGYLICAFNEKNRDISHEEMNYIYSGACTLRRVFITN</sequence>
<accession>A0A9P8PKC3</accession>
<name>A0A9P8PKC3_9ASCO</name>
<dbReference type="SUPFAM" id="SSF55781">
    <property type="entry name" value="GAF domain-like"/>
    <property type="match status" value="1"/>
</dbReference>
<evidence type="ECO:0000313" key="2">
    <source>
        <dbReference type="EMBL" id="KAH3673170.1"/>
    </source>
</evidence>
<dbReference type="InterPro" id="IPR029016">
    <property type="entry name" value="GAF-like_dom_sf"/>
</dbReference>
<proteinExistence type="predicted"/>
<dbReference type="OrthoDB" id="303614at2759"/>
<keyword evidence="3" id="KW-1185">Reference proteome</keyword>
<protein>
    <recommendedName>
        <fullName evidence="1">GAF domain-containing protein</fullName>
    </recommendedName>
</protein>
<reference evidence="2" key="1">
    <citation type="journal article" date="2021" name="Open Biol.">
        <title>Shared evolutionary footprints suggest mitochondrial oxidative damage underlies multiple complex I losses in fungi.</title>
        <authorList>
            <person name="Schikora-Tamarit M.A."/>
            <person name="Marcet-Houben M."/>
            <person name="Nosek J."/>
            <person name="Gabaldon T."/>
        </authorList>
    </citation>
    <scope>NUCLEOTIDE SEQUENCE</scope>
    <source>
        <strain evidence="2">CBS6341</strain>
    </source>
</reference>
<dbReference type="Pfam" id="PF01590">
    <property type="entry name" value="GAF"/>
    <property type="match status" value="1"/>
</dbReference>
<reference evidence="2" key="2">
    <citation type="submission" date="2021-01" db="EMBL/GenBank/DDBJ databases">
        <authorList>
            <person name="Schikora-Tamarit M.A."/>
        </authorList>
    </citation>
    <scope>NUCLEOTIDE SEQUENCE</scope>
    <source>
        <strain evidence="2">CBS6341</strain>
    </source>
</reference>
<gene>
    <name evidence="2" type="ORF">WICMUC_003854</name>
</gene>
<dbReference type="EMBL" id="JAEUBF010001041">
    <property type="protein sequence ID" value="KAH3673170.1"/>
    <property type="molecule type" value="Genomic_DNA"/>
</dbReference>
<organism evidence="2 3">
    <name type="scientific">Wickerhamomyces mucosus</name>
    <dbReference type="NCBI Taxonomy" id="1378264"/>
    <lineage>
        <taxon>Eukaryota</taxon>
        <taxon>Fungi</taxon>
        <taxon>Dikarya</taxon>
        <taxon>Ascomycota</taxon>
        <taxon>Saccharomycotina</taxon>
        <taxon>Saccharomycetes</taxon>
        <taxon>Phaffomycetales</taxon>
        <taxon>Wickerhamomycetaceae</taxon>
        <taxon>Wickerhamomyces</taxon>
    </lineage>
</organism>
<evidence type="ECO:0000259" key="1">
    <source>
        <dbReference type="Pfam" id="PF01590"/>
    </source>
</evidence>
<feature type="domain" description="GAF" evidence="1">
    <location>
        <begin position="115"/>
        <end position="243"/>
    </location>
</feature>
<evidence type="ECO:0000313" key="3">
    <source>
        <dbReference type="Proteomes" id="UP000769528"/>
    </source>
</evidence>
<dbReference type="PANTHER" id="PTHR43102:SF2">
    <property type="entry name" value="GAF DOMAIN-CONTAINING PROTEIN"/>
    <property type="match status" value="1"/>
</dbReference>
<comment type="caution">
    <text evidence="2">The sequence shown here is derived from an EMBL/GenBank/DDBJ whole genome shotgun (WGS) entry which is preliminary data.</text>
</comment>
<dbReference type="Proteomes" id="UP000769528">
    <property type="component" value="Unassembled WGS sequence"/>
</dbReference>
<dbReference type="Gene3D" id="3.30.450.40">
    <property type="match status" value="1"/>
</dbReference>
<dbReference type="InterPro" id="IPR003018">
    <property type="entry name" value="GAF"/>
</dbReference>
<dbReference type="AlphaFoldDB" id="A0A9P8PKC3"/>